<dbReference type="InterPro" id="IPR009097">
    <property type="entry name" value="Cyclic_Pdiesterase"/>
</dbReference>
<dbReference type="AlphaFoldDB" id="A0A291QZ41"/>
<protein>
    <submittedName>
        <fullName evidence="1">Phosphoesterase HXTX</fullName>
    </submittedName>
</protein>
<gene>
    <name evidence="1" type="ORF">COR50_19625</name>
</gene>
<reference evidence="1 2" key="1">
    <citation type="submission" date="2017-10" db="EMBL/GenBank/DDBJ databases">
        <title>Paenichitinophaga pekingensis gen. nov., sp. nov., isolated from activated sludge.</title>
        <authorList>
            <person name="Jin D."/>
            <person name="Kong X."/>
            <person name="Deng Y."/>
            <person name="Bai Z."/>
        </authorList>
    </citation>
    <scope>NUCLEOTIDE SEQUENCE [LARGE SCALE GENOMIC DNA]</scope>
    <source>
        <strain evidence="1 2">13</strain>
    </source>
</reference>
<name>A0A291QZ41_9BACT</name>
<keyword evidence="2" id="KW-1185">Reference proteome</keyword>
<dbReference type="Proteomes" id="UP000220133">
    <property type="component" value="Chromosome"/>
</dbReference>
<dbReference type="KEGG" id="cbae:COR50_19625"/>
<organism evidence="1 2">
    <name type="scientific">Chitinophaga caeni</name>
    <dbReference type="NCBI Taxonomy" id="2029983"/>
    <lineage>
        <taxon>Bacteria</taxon>
        <taxon>Pseudomonadati</taxon>
        <taxon>Bacteroidota</taxon>
        <taxon>Chitinophagia</taxon>
        <taxon>Chitinophagales</taxon>
        <taxon>Chitinophagaceae</taxon>
        <taxon>Chitinophaga</taxon>
    </lineage>
</organism>
<dbReference type="EMBL" id="CP023777">
    <property type="protein sequence ID" value="ATL49205.1"/>
    <property type="molecule type" value="Genomic_DNA"/>
</dbReference>
<dbReference type="RefSeq" id="WP_098195573.1">
    <property type="nucleotide sequence ID" value="NZ_CP023777.1"/>
</dbReference>
<dbReference type="SUPFAM" id="SSF55144">
    <property type="entry name" value="LigT-like"/>
    <property type="match status" value="1"/>
</dbReference>
<dbReference type="OrthoDB" id="793003at2"/>
<accession>A0A291QZ41</accession>
<dbReference type="Gene3D" id="3.90.1140.10">
    <property type="entry name" value="Cyclic phosphodiesterase"/>
    <property type="match status" value="1"/>
</dbReference>
<evidence type="ECO:0000313" key="2">
    <source>
        <dbReference type="Proteomes" id="UP000220133"/>
    </source>
</evidence>
<evidence type="ECO:0000313" key="1">
    <source>
        <dbReference type="EMBL" id="ATL49205.1"/>
    </source>
</evidence>
<sequence length="169" mass="19597">MKLATNHPLILTLEVDPRDMQYFNGLRATHFPAHANYLPAHITLFHHLPNIPFVHEAIEAASHRDCFDITVLGPRLFANGVLFELVSPVLTGLHIQLQQPLEPYLKRQDRQLLRPHITIQNKVTQFKAQLLYEQLLPGFIPRNLKATGLKTWEYLRGPWRAYKEYAFKG</sequence>
<proteinExistence type="predicted"/>
<dbReference type="Pfam" id="PF13563">
    <property type="entry name" value="2_5_RNA_ligase2"/>
    <property type="match status" value="1"/>
</dbReference>